<gene>
    <name evidence="2" type="ORF">EJ73_01998</name>
</gene>
<dbReference type="InterPro" id="IPR031345">
    <property type="entry name" value="T9SS_Plug_N"/>
</dbReference>
<feature type="domain" description="Type 9 secretion system plug protein N-terminal" evidence="1">
    <location>
        <begin position="52"/>
        <end position="178"/>
    </location>
</feature>
<dbReference type="Gene3D" id="2.60.40.10">
    <property type="entry name" value="Immunoglobulins"/>
    <property type="match status" value="1"/>
</dbReference>
<organism evidence="2 3">
    <name type="scientific">Hoylesella shahii DSM 15611 = JCM 12083</name>
    <dbReference type="NCBI Taxonomy" id="1122991"/>
    <lineage>
        <taxon>Bacteria</taxon>
        <taxon>Pseudomonadati</taxon>
        <taxon>Bacteroidota</taxon>
        <taxon>Bacteroidia</taxon>
        <taxon>Bacteroidales</taxon>
        <taxon>Prevotellaceae</taxon>
        <taxon>Hoylesella</taxon>
    </lineage>
</organism>
<dbReference type="AlphaFoldDB" id="A0A318HR84"/>
<dbReference type="InterPro" id="IPR013783">
    <property type="entry name" value="Ig-like_fold"/>
</dbReference>
<keyword evidence="3" id="KW-1185">Reference proteome</keyword>
<accession>A0A318HR84</accession>
<evidence type="ECO:0000259" key="1">
    <source>
        <dbReference type="Pfam" id="PF17116"/>
    </source>
</evidence>
<sequence length="435" mass="50657">MRWACRFFVFPNCFSLSFVLLMCKLRFTFLFLCLWLSLTMIAQRNRIFVPNIASLQVVAGNNWLSMPVIDLADNVAVNIAFDDLTHEYRRYAYKIEHCNADWTTSTELFVSDYIDGFNADNVIERVQQSINTNVLYTHYHLQLPNDQCRIKMSGNYRVTIYDANDNDKAVAECCFMVVDQGMGIKLDLSGNTDKGINSRWQQLDMEVRFAPGMVVTDVQRQIRTVVMQNGRWDNAVVNAKPQFVMGDGLRWAHNAQLIFEGGNEYRKFELLDVRHANMGVEKIKWDGKAYHAYLWPDEPRTSYVFDEDANGAFYIRNSDNSENNTTSEYVYVHFNLRSPRVEGDVFVNGVWTNDQLSAPYKMQYDDTQGCYRLTCLLKQGYYSYQYVWQQPNGNTANLPSEGSFYQTENRYQALVYYRKMGDRADRLVGFAEIRR</sequence>
<reference evidence="2 3" key="1">
    <citation type="submission" date="2018-05" db="EMBL/GenBank/DDBJ databases">
        <title>Genomic Encyclopedia of Type Strains, Phase I: the one thousand microbial genomes (KMG-I) project.</title>
        <authorList>
            <person name="Kyrpides N."/>
        </authorList>
    </citation>
    <scope>NUCLEOTIDE SEQUENCE [LARGE SCALE GENOMIC DNA]</scope>
    <source>
        <strain evidence="2 3">DSM 15611</strain>
    </source>
</reference>
<name>A0A318HR84_9BACT</name>
<dbReference type="Pfam" id="PF17116">
    <property type="entry name" value="T9SS_plug_1st"/>
    <property type="match status" value="1"/>
</dbReference>
<dbReference type="STRING" id="1122991.GCA_000613445_03030"/>
<dbReference type="Proteomes" id="UP000248314">
    <property type="component" value="Unassembled WGS sequence"/>
</dbReference>
<comment type="caution">
    <text evidence="2">The sequence shown here is derived from an EMBL/GenBank/DDBJ whole genome shotgun (WGS) entry which is preliminary data.</text>
</comment>
<proteinExistence type="predicted"/>
<evidence type="ECO:0000313" key="3">
    <source>
        <dbReference type="Proteomes" id="UP000248314"/>
    </source>
</evidence>
<protein>
    <submittedName>
        <fullName evidence="2">Uncharacterized protein DUF5103</fullName>
    </submittedName>
</protein>
<evidence type="ECO:0000313" key="2">
    <source>
        <dbReference type="EMBL" id="PXX21005.1"/>
    </source>
</evidence>
<dbReference type="EMBL" id="QJJX01000025">
    <property type="protein sequence ID" value="PXX21005.1"/>
    <property type="molecule type" value="Genomic_DNA"/>
</dbReference>